<dbReference type="EMBL" id="JAIWYP010000013">
    <property type="protein sequence ID" value="KAH3720947.1"/>
    <property type="molecule type" value="Genomic_DNA"/>
</dbReference>
<evidence type="ECO:0000313" key="1">
    <source>
        <dbReference type="EMBL" id="KAH3720947.1"/>
    </source>
</evidence>
<proteinExistence type="predicted"/>
<reference evidence="1" key="1">
    <citation type="journal article" date="2019" name="bioRxiv">
        <title>The Genome of the Zebra Mussel, Dreissena polymorpha: A Resource for Invasive Species Research.</title>
        <authorList>
            <person name="McCartney M.A."/>
            <person name="Auch B."/>
            <person name="Kono T."/>
            <person name="Mallez S."/>
            <person name="Zhang Y."/>
            <person name="Obille A."/>
            <person name="Becker A."/>
            <person name="Abrahante J.E."/>
            <person name="Garbe J."/>
            <person name="Badalamenti J.P."/>
            <person name="Herman A."/>
            <person name="Mangelson H."/>
            <person name="Liachko I."/>
            <person name="Sullivan S."/>
            <person name="Sone E.D."/>
            <person name="Koren S."/>
            <person name="Silverstein K.A.T."/>
            <person name="Beckman K.B."/>
            <person name="Gohl D.M."/>
        </authorList>
    </citation>
    <scope>NUCLEOTIDE SEQUENCE</scope>
    <source>
        <strain evidence="1">Duluth1</strain>
        <tissue evidence="1">Whole animal</tissue>
    </source>
</reference>
<protein>
    <submittedName>
        <fullName evidence="1">Uncharacterized protein</fullName>
    </submittedName>
</protein>
<evidence type="ECO:0000313" key="2">
    <source>
        <dbReference type="Proteomes" id="UP000828390"/>
    </source>
</evidence>
<name>A0A9D4HJJ9_DREPO</name>
<organism evidence="1 2">
    <name type="scientific">Dreissena polymorpha</name>
    <name type="common">Zebra mussel</name>
    <name type="synonym">Mytilus polymorpha</name>
    <dbReference type="NCBI Taxonomy" id="45954"/>
    <lineage>
        <taxon>Eukaryota</taxon>
        <taxon>Metazoa</taxon>
        <taxon>Spiralia</taxon>
        <taxon>Lophotrochozoa</taxon>
        <taxon>Mollusca</taxon>
        <taxon>Bivalvia</taxon>
        <taxon>Autobranchia</taxon>
        <taxon>Heteroconchia</taxon>
        <taxon>Euheterodonta</taxon>
        <taxon>Imparidentia</taxon>
        <taxon>Neoheterodontei</taxon>
        <taxon>Myida</taxon>
        <taxon>Dreissenoidea</taxon>
        <taxon>Dreissenidae</taxon>
        <taxon>Dreissena</taxon>
    </lineage>
</organism>
<comment type="caution">
    <text evidence="1">The sequence shown here is derived from an EMBL/GenBank/DDBJ whole genome shotgun (WGS) entry which is preliminary data.</text>
</comment>
<dbReference type="AlphaFoldDB" id="A0A9D4HJJ9"/>
<reference evidence="1" key="2">
    <citation type="submission" date="2020-11" db="EMBL/GenBank/DDBJ databases">
        <authorList>
            <person name="McCartney M.A."/>
            <person name="Auch B."/>
            <person name="Kono T."/>
            <person name="Mallez S."/>
            <person name="Becker A."/>
            <person name="Gohl D.M."/>
            <person name="Silverstein K.A.T."/>
            <person name="Koren S."/>
            <person name="Bechman K.B."/>
            <person name="Herman A."/>
            <person name="Abrahante J.E."/>
            <person name="Garbe J."/>
        </authorList>
    </citation>
    <scope>NUCLEOTIDE SEQUENCE</scope>
    <source>
        <strain evidence="1">Duluth1</strain>
        <tissue evidence="1">Whole animal</tissue>
    </source>
</reference>
<gene>
    <name evidence="1" type="ORF">DPMN_063859</name>
</gene>
<accession>A0A9D4HJJ9</accession>
<sequence length="192" mass="22277">MNENNLSSKLLTEMQGRLDEYDAVVKDLRLALQQQESKFNTMIYVMNEMQRIQKQKDETISKIQLDLDVMRSENRQLTNSYSNCEQQIQSMMIAFIKLEKTNTTVEHVTSTIKTKENDKNTKERADGFAGLNTSVSMSLPEASGKISMSSTEYQNIEIGPKLEGRSRFIDHLIVIRILKYSNFTLIIQHYYF</sequence>
<dbReference type="Proteomes" id="UP000828390">
    <property type="component" value="Unassembled WGS sequence"/>
</dbReference>
<keyword evidence="2" id="KW-1185">Reference proteome</keyword>